<dbReference type="InParanoid" id="A2EFX1"/>
<organism evidence="1 2">
    <name type="scientific">Trichomonas vaginalis (strain ATCC PRA-98 / G3)</name>
    <dbReference type="NCBI Taxonomy" id="412133"/>
    <lineage>
        <taxon>Eukaryota</taxon>
        <taxon>Metamonada</taxon>
        <taxon>Parabasalia</taxon>
        <taxon>Trichomonadida</taxon>
        <taxon>Trichomonadidae</taxon>
        <taxon>Trichomonas</taxon>
    </lineage>
</organism>
<dbReference type="EMBL" id="DS113378">
    <property type="protein sequence ID" value="EAY08427.1"/>
    <property type="molecule type" value="Genomic_DNA"/>
</dbReference>
<accession>A2EFX1</accession>
<dbReference type="VEuPathDB" id="TrichDB:TVAG_354860"/>
<dbReference type="KEGG" id="tva:4766326"/>
<proteinExistence type="predicted"/>
<reference evidence="1" key="1">
    <citation type="submission" date="2006-10" db="EMBL/GenBank/DDBJ databases">
        <authorList>
            <person name="Amadeo P."/>
            <person name="Zhao Q."/>
            <person name="Wortman J."/>
            <person name="Fraser-Liggett C."/>
            <person name="Carlton J."/>
        </authorList>
    </citation>
    <scope>NUCLEOTIDE SEQUENCE</scope>
    <source>
        <strain evidence="1">G3</strain>
    </source>
</reference>
<evidence type="ECO:0000313" key="2">
    <source>
        <dbReference type="Proteomes" id="UP000001542"/>
    </source>
</evidence>
<dbReference type="RefSeq" id="XP_001320650.1">
    <property type="nucleotide sequence ID" value="XM_001320615.1"/>
</dbReference>
<dbReference type="VEuPathDB" id="TrichDB:TVAGG3_0516150"/>
<gene>
    <name evidence="1" type="ORF">TVAG_354860</name>
</gene>
<keyword evidence="2" id="KW-1185">Reference proteome</keyword>
<dbReference type="AlphaFoldDB" id="A2EFX1"/>
<name>A2EFX1_TRIV3</name>
<dbReference type="OrthoDB" id="10563724at2759"/>
<sequence>MEESNFGEFWSWFGFKGQPDPDIEYTWFRIQDSLTFDGIKNIITDCTIYYSSRKPNHYLIKQENGVTEIWDITECQFRIIPEFPSSIEVSSGKRLFILWGVSSSFIEFLVQDHKLMPTPNLKPAFNTIPIKYSRVSIKKDPPHTGEVIPTN</sequence>
<evidence type="ECO:0000313" key="1">
    <source>
        <dbReference type="EMBL" id="EAY08427.1"/>
    </source>
</evidence>
<protein>
    <submittedName>
        <fullName evidence="1">Uncharacterized protein</fullName>
    </submittedName>
</protein>
<reference evidence="1" key="2">
    <citation type="journal article" date="2007" name="Science">
        <title>Draft genome sequence of the sexually transmitted pathogen Trichomonas vaginalis.</title>
        <authorList>
            <person name="Carlton J.M."/>
            <person name="Hirt R.P."/>
            <person name="Silva J.C."/>
            <person name="Delcher A.L."/>
            <person name="Schatz M."/>
            <person name="Zhao Q."/>
            <person name="Wortman J.R."/>
            <person name="Bidwell S.L."/>
            <person name="Alsmark U.C.M."/>
            <person name="Besteiro S."/>
            <person name="Sicheritz-Ponten T."/>
            <person name="Noel C.J."/>
            <person name="Dacks J.B."/>
            <person name="Foster P.G."/>
            <person name="Simillion C."/>
            <person name="Van de Peer Y."/>
            <person name="Miranda-Saavedra D."/>
            <person name="Barton G.J."/>
            <person name="Westrop G.D."/>
            <person name="Mueller S."/>
            <person name="Dessi D."/>
            <person name="Fiori P.L."/>
            <person name="Ren Q."/>
            <person name="Paulsen I."/>
            <person name="Zhang H."/>
            <person name="Bastida-Corcuera F.D."/>
            <person name="Simoes-Barbosa A."/>
            <person name="Brown M.T."/>
            <person name="Hayes R.D."/>
            <person name="Mukherjee M."/>
            <person name="Okumura C.Y."/>
            <person name="Schneider R."/>
            <person name="Smith A.J."/>
            <person name="Vanacova S."/>
            <person name="Villalvazo M."/>
            <person name="Haas B.J."/>
            <person name="Pertea M."/>
            <person name="Feldblyum T.V."/>
            <person name="Utterback T.R."/>
            <person name="Shu C.L."/>
            <person name="Osoegawa K."/>
            <person name="de Jong P.J."/>
            <person name="Hrdy I."/>
            <person name="Horvathova L."/>
            <person name="Zubacova Z."/>
            <person name="Dolezal P."/>
            <person name="Malik S.B."/>
            <person name="Logsdon J.M. Jr."/>
            <person name="Henze K."/>
            <person name="Gupta A."/>
            <person name="Wang C.C."/>
            <person name="Dunne R.L."/>
            <person name="Upcroft J.A."/>
            <person name="Upcroft P."/>
            <person name="White O."/>
            <person name="Salzberg S.L."/>
            <person name="Tang P."/>
            <person name="Chiu C.-H."/>
            <person name="Lee Y.-S."/>
            <person name="Embley T.M."/>
            <person name="Coombs G.H."/>
            <person name="Mottram J.C."/>
            <person name="Tachezy J."/>
            <person name="Fraser-Liggett C.M."/>
            <person name="Johnson P.J."/>
        </authorList>
    </citation>
    <scope>NUCLEOTIDE SEQUENCE [LARGE SCALE GENOMIC DNA]</scope>
    <source>
        <strain evidence="1">G3</strain>
    </source>
</reference>
<dbReference type="Proteomes" id="UP000001542">
    <property type="component" value="Unassembled WGS sequence"/>
</dbReference>